<evidence type="ECO:0000313" key="3">
    <source>
        <dbReference type="EMBL" id="KIJ10198.1"/>
    </source>
</evidence>
<feature type="compositionally biased region" description="Basic and acidic residues" evidence="1">
    <location>
        <begin position="44"/>
        <end position="58"/>
    </location>
</feature>
<evidence type="ECO:0000313" key="4">
    <source>
        <dbReference type="Proteomes" id="UP000053647"/>
    </source>
</evidence>
<evidence type="ECO:0000256" key="1">
    <source>
        <dbReference type="SAM" id="MobiDB-lite"/>
    </source>
</evidence>
<organism evidence="3 4">
    <name type="scientific">Paxillus involutus ATCC 200175</name>
    <dbReference type="NCBI Taxonomy" id="664439"/>
    <lineage>
        <taxon>Eukaryota</taxon>
        <taxon>Fungi</taxon>
        <taxon>Dikarya</taxon>
        <taxon>Basidiomycota</taxon>
        <taxon>Agaricomycotina</taxon>
        <taxon>Agaricomycetes</taxon>
        <taxon>Agaricomycetidae</taxon>
        <taxon>Boletales</taxon>
        <taxon>Paxilineae</taxon>
        <taxon>Paxillaceae</taxon>
        <taxon>Paxillus</taxon>
    </lineage>
</organism>
<dbReference type="EMBL" id="KN819413">
    <property type="protein sequence ID" value="KIJ10198.1"/>
    <property type="molecule type" value="Genomic_DNA"/>
</dbReference>
<dbReference type="HOGENOM" id="CLU_1054112_0_0_1"/>
<reference evidence="3 4" key="1">
    <citation type="submission" date="2014-06" db="EMBL/GenBank/DDBJ databases">
        <authorList>
            <consortium name="DOE Joint Genome Institute"/>
            <person name="Kuo A."/>
            <person name="Kohler A."/>
            <person name="Nagy L.G."/>
            <person name="Floudas D."/>
            <person name="Copeland A."/>
            <person name="Barry K.W."/>
            <person name="Cichocki N."/>
            <person name="Veneault-Fourrey C."/>
            <person name="LaButti K."/>
            <person name="Lindquist E.A."/>
            <person name="Lipzen A."/>
            <person name="Lundell T."/>
            <person name="Morin E."/>
            <person name="Murat C."/>
            <person name="Sun H."/>
            <person name="Tunlid A."/>
            <person name="Henrissat B."/>
            <person name="Grigoriev I.V."/>
            <person name="Hibbett D.S."/>
            <person name="Martin F."/>
            <person name="Nordberg H.P."/>
            <person name="Cantor M.N."/>
            <person name="Hua S.X."/>
        </authorList>
    </citation>
    <scope>NUCLEOTIDE SEQUENCE [LARGE SCALE GENOMIC DNA]</scope>
    <source>
        <strain evidence="3 4">ATCC 200175</strain>
    </source>
</reference>
<dbReference type="AlphaFoldDB" id="A0A0C9THG7"/>
<feature type="region of interest" description="Disordered" evidence="1">
    <location>
        <begin position="1"/>
        <end position="131"/>
    </location>
</feature>
<evidence type="ECO:0000256" key="2">
    <source>
        <dbReference type="SAM" id="Phobius"/>
    </source>
</evidence>
<feature type="compositionally biased region" description="Basic and acidic residues" evidence="1">
    <location>
        <begin position="82"/>
        <end position="98"/>
    </location>
</feature>
<dbReference type="Proteomes" id="UP000053647">
    <property type="component" value="Unassembled WGS sequence"/>
</dbReference>
<feature type="transmembrane region" description="Helical" evidence="2">
    <location>
        <begin position="137"/>
        <end position="161"/>
    </location>
</feature>
<gene>
    <name evidence="3" type="ORF">PAXINDRAFT_16769</name>
</gene>
<name>A0A0C9THG7_PAXIN</name>
<keyword evidence="2" id="KW-0472">Membrane</keyword>
<sequence length="264" mass="30139">MPQTPKTTCQMAVEEADDTVNSDMKNVRLTMPAGTSNEPPNEANEERQGEKDERDKNDGGGNEAVLHTHVVPHPTPPPSTPLEREQGDESSRRAREAAMHNVEPPQAKLRGQDDDGTDNDDQHTRIEPRSPRQRKSIVIVSFLKETYFCLALIAFLVYLSYRLVVFFFQDTFELRINVNDWHFDFSWNHIQQTPASTTPVTWNSSTTTVVNLTPEEDLWPGHPTWNATTWNTPTVEEAINNIIQQFVANHPTGFYWPLEEEEDL</sequence>
<keyword evidence="4" id="KW-1185">Reference proteome</keyword>
<feature type="compositionally biased region" description="Basic and acidic residues" evidence="1">
    <location>
        <begin position="120"/>
        <end position="130"/>
    </location>
</feature>
<proteinExistence type="predicted"/>
<feature type="compositionally biased region" description="Polar residues" evidence="1">
    <location>
        <begin position="1"/>
        <end position="10"/>
    </location>
</feature>
<keyword evidence="2" id="KW-1133">Transmembrane helix</keyword>
<keyword evidence="2" id="KW-0812">Transmembrane</keyword>
<protein>
    <submittedName>
        <fullName evidence="3">Uncharacterized protein</fullName>
    </submittedName>
</protein>
<reference evidence="4" key="2">
    <citation type="submission" date="2015-01" db="EMBL/GenBank/DDBJ databases">
        <title>Evolutionary Origins and Diversification of the Mycorrhizal Mutualists.</title>
        <authorList>
            <consortium name="DOE Joint Genome Institute"/>
            <consortium name="Mycorrhizal Genomics Consortium"/>
            <person name="Kohler A."/>
            <person name="Kuo A."/>
            <person name="Nagy L.G."/>
            <person name="Floudas D."/>
            <person name="Copeland A."/>
            <person name="Barry K.W."/>
            <person name="Cichocki N."/>
            <person name="Veneault-Fourrey C."/>
            <person name="LaButti K."/>
            <person name="Lindquist E.A."/>
            <person name="Lipzen A."/>
            <person name="Lundell T."/>
            <person name="Morin E."/>
            <person name="Murat C."/>
            <person name="Riley R."/>
            <person name="Ohm R."/>
            <person name="Sun H."/>
            <person name="Tunlid A."/>
            <person name="Henrissat B."/>
            <person name="Grigoriev I.V."/>
            <person name="Hibbett D.S."/>
            <person name="Martin F."/>
        </authorList>
    </citation>
    <scope>NUCLEOTIDE SEQUENCE [LARGE SCALE GENOMIC DNA]</scope>
    <source>
        <strain evidence="4">ATCC 200175</strain>
    </source>
</reference>
<accession>A0A0C9THG7</accession>